<proteinExistence type="predicted"/>
<dbReference type="Proteomes" id="UP000614334">
    <property type="component" value="Unassembled WGS sequence"/>
</dbReference>
<feature type="compositionally biased region" description="Low complexity" evidence="1">
    <location>
        <begin position="142"/>
        <end position="155"/>
    </location>
</feature>
<gene>
    <name evidence="2" type="ORF">RHS01_02684</name>
</gene>
<sequence>MKWQPAPGAPLVPNPLSIKESRDPLFRQPPMSQGTSNQRSTGKYPSAVQSPSSWIAKPSHPAQAGTQGNQGSQQGSPRTGWEQSTKPSLASRLMGPNPTHQKTGNHRNQSHAQAPIQSDPLPAPSAPLIAWANPTKPPITFTQPTPVRAPPQVQTPAPPLPIRLRSPVVSPPAAPVAAYQAPSRWITPTPIRGKLGMSHNNGSQE</sequence>
<evidence type="ECO:0000313" key="3">
    <source>
        <dbReference type="Proteomes" id="UP000614334"/>
    </source>
</evidence>
<name>A0A8H7IJH5_9AGAM</name>
<evidence type="ECO:0000313" key="2">
    <source>
        <dbReference type="EMBL" id="KAF8758927.1"/>
    </source>
</evidence>
<reference evidence="2" key="1">
    <citation type="submission" date="2020-09" db="EMBL/GenBank/DDBJ databases">
        <title>Comparative genome analyses of four rice-infecting Rhizoctonia solani isolates reveal extensive enrichment of homogalacturonan modification genes.</title>
        <authorList>
            <person name="Lee D.-Y."/>
            <person name="Jeon J."/>
            <person name="Kim K.-T."/>
            <person name="Cheong K."/>
            <person name="Song H."/>
            <person name="Choi G."/>
            <person name="Ko J."/>
            <person name="Opiyo S.O."/>
            <person name="Zuo S."/>
            <person name="Madhav S."/>
            <person name="Lee Y.-H."/>
            <person name="Wang G.-L."/>
        </authorList>
    </citation>
    <scope>NUCLEOTIDE SEQUENCE</scope>
    <source>
        <strain evidence="2">AG1-IA B2</strain>
    </source>
</reference>
<accession>A0A8H7IJH5</accession>
<evidence type="ECO:0000256" key="1">
    <source>
        <dbReference type="SAM" id="MobiDB-lite"/>
    </source>
</evidence>
<feature type="region of interest" description="Disordered" evidence="1">
    <location>
        <begin position="1"/>
        <end position="166"/>
    </location>
</feature>
<dbReference type="AlphaFoldDB" id="A0A8H7IJH5"/>
<organism evidence="2 3">
    <name type="scientific">Rhizoctonia solani</name>
    <dbReference type="NCBI Taxonomy" id="456999"/>
    <lineage>
        <taxon>Eukaryota</taxon>
        <taxon>Fungi</taxon>
        <taxon>Dikarya</taxon>
        <taxon>Basidiomycota</taxon>
        <taxon>Agaricomycotina</taxon>
        <taxon>Agaricomycetes</taxon>
        <taxon>Cantharellales</taxon>
        <taxon>Ceratobasidiaceae</taxon>
        <taxon>Rhizoctonia</taxon>
    </lineage>
</organism>
<protein>
    <submittedName>
        <fullName evidence="2">Uncharacterized protein</fullName>
    </submittedName>
</protein>
<dbReference type="EMBL" id="JACYCF010000003">
    <property type="protein sequence ID" value="KAF8758927.1"/>
    <property type="molecule type" value="Genomic_DNA"/>
</dbReference>
<feature type="compositionally biased region" description="Low complexity" evidence="1">
    <location>
        <begin position="62"/>
        <end position="76"/>
    </location>
</feature>
<comment type="caution">
    <text evidence="2">The sequence shown here is derived from an EMBL/GenBank/DDBJ whole genome shotgun (WGS) entry which is preliminary data.</text>
</comment>
<feature type="compositionally biased region" description="Polar residues" evidence="1">
    <location>
        <begin position="30"/>
        <end position="53"/>
    </location>
</feature>